<organism evidence="1 2">
    <name type="scientific">Sphingopyxis flava</name>
    <dbReference type="NCBI Taxonomy" id="1507287"/>
    <lineage>
        <taxon>Bacteria</taxon>
        <taxon>Pseudomonadati</taxon>
        <taxon>Pseudomonadota</taxon>
        <taxon>Alphaproteobacteria</taxon>
        <taxon>Sphingomonadales</taxon>
        <taxon>Sphingomonadaceae</taxon>
        <taxon>Sphingopyxis</taxon>
    </lineage>
</organism>
<dbReference type="Proteomes" id="UP000190044">
    <property type="component" value="Unassembled WGS sequence"/>
</dbReference>
<dbReference type="RefSeq" id="WP_079638667.1">
    <property type="nucleotide sequence ID" value="NZ_FUYP01000011.1"/>
</dbReference>
<evidence type="ECO:0000313" key="2">
    <source>
        <dbReference type="Proteomes" id="UP000190044"/>
    </source>
</evidence>
<accession>A0A1T5CSS0</accession>
<evidence type="ECO:0000313" key="1">
    <source>
        <dbReference type="EMBL" id="SKB62230.1"/>
    </source>
</evidence>
<proteinExistence type="predicted"/>
<dbReference type="EMBL" id="FUYP01000011">
    <property type="protein sequence ID" value="SKB62230.1"/>
    <property type="molecule type" value="Genomic_DNA"/>
</dbReference>
<reference evidence="2" key="1">
    <citation type="submission" date="2017-02" db="EMBL/GenBank/DDBJ databases">
        <authorList>
            <person name="Varghese N."/>
            <person name="Submissions S."/>
        </authorList>
    </citation>
    <scope>NUCLEOTIDE SEQUENCE [LARGE SCALE GENOMIC DNA]</scope>
    <source>
        <strain evidence="2">R11H</strain>
    </source>
</reference>
<gene>
    <name evidence="1" type="ORF">SAMN06295937_101162</name>
</gene>
<dbReference type="AlphaFoldDB" id="A0A1T5CSS0"/>
<dbReference type="OrthoDB" id="8449827at2"/>
<protein>
    <submittedName>
        <fullName evidence="1">Phage-related protein</fullName>
    </submittedName>
</protein>
<name>A0A1T5CSS0_9SPHN</name>
<sequence length="165" mass="18401">MTTIPSEHIADAHLLQADGEVYLYELSPSEGVGTIRIKADNSVTYRGNLYEGLPLKFEGESYSSDGTVSQPTLTIGDENISLIAIKPLLFDGSMDGGVVIRHRILLDDLLNNRLILETQEYRIKRIPGYSRSQIGFVLARQADGLNFSLPFKQYYSPDFPSVFVQ</sequence>
<keyword evidence="2" id="KW-1185">Reference proteome</keyword>